<dbReference type="SUPFAM" id="SSF144284">
    <property type="entry name" value="Sec2 N-terminal region"/>
    <property type="match status" value="1"/>
</dbReference>
<dbReference type="eggNOG" id="ENOG502S1Y5">
    <property type="taxonomic scope" value="Eukaryota"/>
</dbReference>
<dbReference type="PANTHER" id="PTHR14430">
    <property type="entry name" value="RABIN3-RELATED"/>
    <property type="match status" value="1"/>
</dbReference>
<dbReference type="EMBL" id="KE720999">
    <property type="protein sequence ID" value="ERF73047.1"/>
    <property type="molecule type" value="Genomic_DNA"/>
</dbReference>
<dbReference type="GO" id="GO:0051286">
    <property type="term" value="C:cell tip"/>
    <property type="evidence" value="ECO:0007669"/>
    <property type="project" value="TreeGrafter"/>
</dbReference>
<evidence type="ECO:0000259" key="4">
    <source>
        <dbReference type="Pfam" id="PF06428"/>
    </source>
</evidence>
<keyword evidence="1 2" id="KW-0175">Coiled coil</keyword>
<accession>U1G6N6</accession>
<dbReference type="GO" id="GO:0070319">
    <property type="term" value="C:Golgi to plasma membrane transport vesicle"/>
    <property type="evidence" value="ECO:0007669"/>
    <property type="project" value="TreeGrafter"/>
</dbReference>
<gene>
    <name evidence="5" type="ORF">EPUS_08611</name>
</gene>
<protein>
    <recommendedName>
        <fullName evidence="4">GDP/GTP exchange factor Sec2 N-terminal domain-containing protein</fullName>
    </recommendedName>
</protein>
<sequence>MSLVQSLPSQNLPHTVCAQCGSGISHIGSAEEAQRRILELEAQIRSLNTKAAAAGKSIPPHPLFPGLCLLTLPKPTSWPITKTSSISCARMLKINDRAQVPHLASFLHPSKTAIASLLKPNPPHRRKDPRVCPPCPRSSPAAAPPVQSHLAPTITNNTSTHSLPTVLPNNTTQPPGSPDPASETLTTMLQAEKKARLAAESSLSQAHNELEELTAQLFSQANEMVATERKARAKLEERIELLEKRDGDKRVRLDRLEKAMGRIERVRGLVT</sequence>
<dbReference type="Gene3D" id="6.10.140.910">
    <property type="match status" value="1"/>
</dbReference>
<feature type="region of interest" description="Disordered" evidence="3">
    <location>
        <begin position="116"/>
        <end position="183"/>
    </location>
</feature>
<feature type="compositionally biased region" description="Polar residues" evidence="3">
    <location>
        <begin position="153"/>
        <end position="174"/>
    </location>
</feature>
<dbReference type="AlphaFoldDB" id="U1G6N6"/>
<organism evidence="5 6">
    <name type="scientific">Endocarpon pusillum (strain Z07020 / HMAS-L-300199)</name>
    <name type="common">Lichen-forming fungus</name>
    <dbReference type="NCBI Taxonomy" id="1263415"/>
    <lineage>
        <taxon>Eukaryota</taxon>
        <taxon>Fungi</taxon>
        <taxon>Dikarya</taxon>
        <taxon>Ascomycota</taxon>
        <taxon>Pezizomycotina</taxon>
        <taxon>Eurotiomycetes</taxon>
        <taxon>Chaetothyriomycetidae</taxon>
        <taxon>Verrucariales</taxon>
        <taxon>Verrucariaceae</taxon>
        <taxon>Endocarpon</taxon>
    </lineage>
</organism>
<dbReference type="HOGENOM" id="CLU_055310_1_0_1"/>
<dbReference type="GO" id="GO:0006887">
    <property type="term" value="P:exocytosis"/>
    <property type="evidence" value="ECO:0007669"/>
    <property type="project" value="TreeGrafter"/>
</dbReference>
<evidence type="ECO:0000256" key="2">
    <source>
        <dbReference type="SAM" id="Coils"/>
    </source>
</evidence>
<reference evidence="6" key="1">
    <citation type="journal article" date="2014" name="BMC Genomics">
        <title>Genome characteristics reveal the impact of lichenization on lichen-forming fungus Endocarpon pusillum Hedwig (Verrucariales, Ascomycota).</title>
        <authorList>
            <person name="Wang Y.-Y."/>
            <person name="Liu B."/>
            <person name="Zhang X.-Y."/>
            <person name="Zhou Q.-M."/>
            <person name="Zhang T."/>
            <person name="Li H."/>
            <person name="Yu Y.-F."/>
            <person name="Zhang X.-L."/>
            <person name="Hao X.-Y."/>
            <person name="Wang M."/>
            <person name="Wang L."/>
            <person name="Wei J.-C."/>
        </authorList>
    </citation>
    <scope>NUCLEOTIDE SEQUENCE [LARGE SCALE GENOMIC DNA]</scope>
    <source>
        <strain evidence="6">Z07020 / HMAS-L-300199</strain>
    </source>
</reference>
<evidence type="ECO:0000313" key="6">
    <source>
        <dbReference type="Proteomes" id="UP000019373"/>
    </source>
</evidence>
<name>U1G6N6_ENDPU</name>
<dbReference type="PANTHER" id="PTHR14430:SF4">
    <property type="entry name" value="GDP_GTP EXCHANGE FACTOR SEC2 N-TERMINAL DOMAIN-CONTAINING PROTEIN"/>
    <property type="match status" value="1"/>
</dbReference>
<dbReference type="OrthoDB" id="5560525at2759"/>
<dbReference type="GeneID" id="19243459"/>
<dbReference type="RefSeq" id="XP_007801310.1">
    <property type="nucleotide sequence ID" value="XM_007803119.1"/>
</dbReference>
<keyword evidence="6" id="KW-1185">Reference proteome</keyword>
<evidence type="ECO:0000256" key="3">
    <source>
        <dbReference type="SAM" id="MobiDB-lite"/>
    </source>
</evidence>
<feature type="domain" description="GDP/GTP exchange factor Sec2 N-terminal" evidence="4">
    <location>
        <begin position="182"/>
        <end position="258"/>
    </location>
</feature>
<dbReference type="InterPro" id="IPR040351">
    <property type="entry name" value="RAB3IL/RAB3IP/Sec2"/>
</dbReference>
<evidence type="ECO:0000313" key="5">
    <source>
        <dbReference type="EMBL" id="ERF73047.1"/>
    </source>
</evidence>
<dbReference type="Proteomes" id="UP000019373">
    <property type="component" value="Unassembled WGS sequence"/>
</dbReference>
<proteinExistence type="predicted"/>
<evidence type="ECO:0000256" key="1">
    <source>
        <dbReference type="ARBA" id="ARBA00023054"/>
    </source>
</evidence>
<dbReference type="InterPro" id="IPR009449">
    <property type="entry name" value="Sec2_N"/>
</dbReference>
<feature type="coiled-coil region" evidence="2">
    <location>
        <begin position="196"/>
        <end position="245"/>
    </location>
</feature>
<dbReference type="Pfam" id="PF06428">
    <property type="entry name" value="Sec2p"/>
    <property type="match status" value="1"/>
</dbReference>
<dbReference type="GO" id="GO:0005085">
    <property type="term" value="F:guanyl-nucleotide exchange factor activity"/>
    <property type="evidence" value="ECO:0007669"/>
    <property type="project" value="InterPro"/>
</dbReference>